<dbReference type="GO" id="GO:0008233">
    <property type="term" value="F:peptidase activity"/>
    <property type="evidence" value="ECO:0007669"/>
    <property type="project" value="UniProtKB-KW"/>
</dbReference>
<keyword evidence="8" id="KW-0695">RNA-directed DNA polymerase</keyword>
<organism evidence="13 14">
    <name type="scientific">Arachis duranensis</name>
    <name type="common">Wild peanut</name>
    <dbReference type="NCBI Taxonomy" id="130453"/>
    <lineage>
        <taxon>Eukaryota</taxon>
        <taxon>Viridiplantae</taxon>
        <taxon>Streptophyta</taxon>
        <taxon>Embryophyta</taxon>
        <taxon>Tracheophyta</taxon>
        <taxon>Spermatophyta</taxon>
        <taxon>Magnoliopsida</taxon>
        <taxon>eudicotyledons</taxon>
        <taxon>Gunneridae</taxon>
        <taxon>Pentapetalae</taxon>
        <taxon>rosids</taxon>
        <taxon>fabids</taxon>
        <taxon>Fabales</taxon>
        <taxon>Fabaceae</taxon>
        <taxon>Papilionoideae</taxon>
        <taxon>50 kb inversion clade</taxon>
        <taxon>dalbergioids sensu lato</taxon>
        <taxon>Dalbergieae</taxon>
        <taxon>Pterocarpus clade</taxon>
        <taxon>Arachis</taxon>
    </lineage>
</organism>
<dbReference type="GO" id="GO:0008270">
    <property type="term" value="F:zinc ion binding"/>
    <property type="evidence" value="ECO:0007669"/>
    <property type="project" value="UniProtKB-KW"/>
</dbReference>
<dbReference type="GO" id="GO:0003676">
    <property type="term" value="F:nucleic acid binding"/>
    <property type="evidence" value="ECO:0007669"/>
    <property type="project" value="InterPro"/>
</dbReference>
<dbReference type="InterPro" id="IPR050951">
    <property type="entry name" value="Retrovirus_Pol_polyprotein"/>
</dbReference>
<evidence type="ECO:0000259" key="12">
    <source>
        <dbReference type="PROSITE" id="PS50878"/>
    </source>
</evidence>
<keyword evidence="2" id="KW-0645">Protease</keyword>
<evidence type="ECO:0000256" key="3">
    <source>
        <dbReference type="ARBA" id="ARBA00022679"/>
    </source>
</evidence>
<dbReference type="InterPro" id="IPR021109">
    <property type="entry name" value="Peptidase_aspartic_dom_sf"/>
</dbReference>
<dbReference type="InterPro" id="IPR036875">
    <property type="entry name" value="Znf_CCHC_sf"/>
</dbReference>
<sequence>MAAFQQRRQQGWWKQPTTTAFLLLRERLLFSDDDTASTMASGSTNGSSDPRQMNVDNSDCVSMLLTKGKVDFQVVGPPAPYVDDCGPPNLDQMSTRRRGRGRGRGRTGTVTPAPIGTDPVDFMAALGNMAAAMQTTAEALGNQINQGNHGNNNDEGGPMTLATFLKVHPLTFRGTSNPTDADNWIQAMERALQAQQVPEEQWVEFGTYQLQGEAQYWWQGTRRILHPDGATIPWEVFRTEFYKKYFPNSARNAKELELMQLKQGQMTVAEYTSKFEELCRFSRICQGAPEDFAEWKCIKYEGGLRSDILSFVAPMEIRVFSELVNKSRVAEDCVRKAAAEKGSLRVPFQRPSGRNFALRGRNFKRGGFVPQQTQDQGNYRRPNTNASQGKRFGKQPQQDLNCQKCGRYHPGVPCRFGLGVCYSCGQPGHMATNCPEKKKYETGRVQQPGRVYTTSTVGAEGSETLIRGNCEMAGKILNALFDSGASHSFIAFEKANELGLKMVVLGYDLKVYNATHEVMVTRIGCPQVPFRVQQCEFVHDLICLPMTGLDLILGLDWLSKNHVLLDCSEKSVQFMPEGSEAPVVVNSYYLNSMIVNCSGTECQGIMLLTAGVSGDDQSLEQIPVVCEFPDVFPDDINEFPPNREVEFAIELVPGSGPISITPYRMSPLEMAELKAQLEDLLGKHFIRPSVSPWGAPVLLVKKKDGSMRLCVDYRQLNKITVKNKYPLPRIDDLMDQLQGAGVFSKIDLRSGYHQIRVRDGDIPKTAFKTRYGHYEYTVMSFGLTNAPAVFMDYMNRIFRPYLDKFVIVFIDDILVYSKTEEEYTDHLRTVLQILRDRKLYAKLSKCEFWKSEVKFLGHVVSKQGIAVDPAKVEAVMNWERPTSVTEIRSFLGLAGYYRRFIKKFSQLALLLTKLTRKDTPFIWTPECEGSFQELKHRLTTAPVLVLPEPSEPFEVYCDASLKGLGCVLMQHQNVVAYASRQLRPHEMNYPTHDLELAAVVFALKIWRHYLYGVKFLVFSDHKSLKYLFEQKELNMRQRRWMKLLKDYDFELNYHPGKANVVADALSRKSLYAAWMMLREEELLKAFQGLNLGVREESGILCLSQLQISSDFKSELLKGAGVFSKIDLRSGYHQIRVRDEDIPKTAFRMRYGHYEYIVMSFGLTNAPITEEEHAGHLQTVLQILRDRKLYAKLSKCEFWKSEVKFLGHVVCGAFDAAPECCSIRLTKELNMRQRRWMELLKNYDFELNYHPGKANVVADALSRKSLYAAWTMLREEELLKAFQGLNLGVREESRILCLSQLQISSDFKSELLKVHRDSEALHKVLPAVEQEK</sequence>
<evidence type="ECO:0000256" key="6">
    <source>
        <dbReference type="ARBA" id="ARBA00022759"/>
    </source>
</evidence>
<evidence type="ECO:0000313" key="14">
    <source>
        <dbReference type="RefSeq" id="XP_020992524.2"/>
    </source>
</evidence>
<evidence type="ECO:0000256" key="5">
    <source>
        <dbReference type="ARBA" id="ARBA00022722"/>
    </source>
</evidence>
<evidence type="ECO:0000259" key="11">
    <source>
        <dbReference type="PROSITE" id="PS50158"/>
    </source>
</evidence>
<dbReference type="InterPro" id="IPR043502">
    <property type="entry name" value="DNA/RNA_pol_sf"/>
</dbReference>
<feature type="region of interest" description="Disordered" evidence="10">
    <location>
        <begin position="35"/>
        <end position="54"/>
    </location>
</feature>
<dbReference type="PANTHER" id="PTHR37984">
    <property type="entry name" value="PROTEIN CBG26694"/>
    <property type="match status" value="1"/>
</dbReference>
<feature type="region of interest" description="Disordered" evidence="10">
    <location>
        <begin position="81"/>
        <end position="116"/>
    </location>
</feature>
<evidence type="ECO:0000256" key="10">
    <source>
        <dbReference type="SAM" id="MobiDB-lite"/>
    </source>
</evidence>
<dbReference type="PROSITE" id="PS50878">
    <property type="entry name" value="RT_POL"/>
    <property type="match status" value="1"/>
</dbReference>
<dbReference type="Pfam" id="PF00078">
    <property type="entry name" value="RVT_1"/>
    <property type="match status" value="2"/>
</dbReference>
<name>A0A6P5N7Q3_ARADU</name>
<feature type="domain" description="Reverse transcriptase" evidence="12">
    <location>
        <begin position="681"/>
        <end position="860"/>
    </location>
</feature>
<keyword evidence="5" id="KW-0540">Nuclease</keyword>
<dbReference type="Pfam" id="PF03732">
    <property type="entry name" value="Retrotrans_gag"/>
    <property type="match status" value="1"/>
</dbReference>
<dbReference type="GO" id="GO:0004519">
    <property type="term" value="F:endonuclease activity"/>
    <property type="evidence" value="ECO:0007669"/>
    <property type="project" value="UniProtKB-KW"/>
</dbReference>
<dbReference type="SUPFAM" id="SSF50630">
    <property type="entry name" value="Acid proteases"/>
    <property type="match status" value="1"/>
</dbReference>
<feature type="compositionally biased region" description="Polar residues" evidence="10">
    <location>
        <begin position="36"/>
        <end position="54"/>
    </location>
</feature>
<dbReference type="CDD" id="cd09274">
    <property type="entry name" value="RNase_HI_RT_Ty3"/>
    <property type="match status" value="1"/>
</dbReference>
<evidence type="ECO:0000256" key="8">
    <source>
        <dbReference type="ARBA" id="ARBA00022918"/>
    </source>
</evidence>
<dbReference type="Pfam" id="PF17917">
    <property type="entry name" value="RT_RNaseH"/>
    <property type="match status" value="1"/>
</dbReference>
<dbReference type="SUPFAM" id="SSF56672">
    <property type="entry name" value="DNA/RNA polymerases"/>
    <property type="match status" value="2"/>
</dbReference>
<keyword evidence="7" id="KW-0378">Hydrolase</keyword>
<reference evidence="14" key="2">
    <citation type="submission" date="2025-08" db="UniProtKB">
        <authorList>
            <consortium name="RefSeq"/>
        </authorList>
    </citation>
    <scope>IDENTIFICATION</scope>
    <source>
        <tissue evidence="14">Whole plant</tissue>
    </source>
</reference>
<dbReference type="InterPro" id="IPR005162">
    <property type="entry name" value="Retrotrans_gag_dom"/>
</dbReference>
<dbReference type="GO" id="GO:0006508">
    <property type="term" value="P:proteolysis"/>
    <property type="evidence" value="ECO:0007669"/>
    <property type="project" value="UniProtKB-KW"/>
</dbReference>
<dbReference type="Proteomes" id="UP000515211">
    <property type="component" value="Chromosome 3"/>
</dbReference>
<keyword evidence="9" id="KW-0479">Metal-binding</keyword>
<dbReference type="KEGG" id="adu:110278623"/>
<dbReference type="InterPro" id="IPR041373">
    <property type="entry name" value="RT_RNaseH"/>
</dbReference>
<dbReference type="InterPro" id="IPR001878">
    <property type="entry name" value="Znf_CCHC"/>
</dbReference>
<dbReference type="CDD" id="cd00303">
    <property type="entry name" value="retropepsin_like"/>
    <property type="match status" value="1"/>
</dbReference>
<dbReference type="RefSeq" id="XP_020992524.2">
    <property type="nucleotide sequence ID" value="XM_021136865.2"/>
</dbReference>
<keyword evidence="6" id="KW-0255">Endonuclease</keyword>
<dbReference type="Gene3D" id="3.30.70.270">
    <property type="match status" value="3"/>
</dbReference>
<feature type="compositionally biased region" description="Polar residues" evidence="10">
    <location>
        <begin position="370"/>
        <end position="388"/>
    </location>
</feature>
<dbReference type="GO" id="GO:0003964">
    <property type="term" value="F:RNA-directed DNA polymerase activity"/>
    <property type="evidence" value="ECO:0007669"/>
    <property type="project" value="UniProtKB-KW"/>
</dbReference>
<dbReference type="Pfam" id="PF08284">
    <property type="entry name" value="RVP_2"/>
    <property type="match status" value="1"/>
</dbReference>
<keyword evidence="13" id="KW-1185">Reference proteome</keyword>
<keyword evidence="9" id="KW-0863">Zinc-finger</keyword>
<dbReference type="GeneID" id="110278623"/>
<dbReference type="Gene3D" id="2.40.70.10">
    <property type="entry name" value="Acid Proteases"/>
    <property type="match status" value="1"/>
</dbReference>
<protein>
    <recommendedName>
        <fullName evidence="1">RNA-directed DNA polymerase</fullName>
        <ecNumber evidence="1">2.7.7.49</ecNumber>
    </recommendedName>
</protein>
<evidence type="ECO:0000256" key="4">
    <source>
        <dbReference type="ARBA" id="ARBA00022695"/>
    </source>
</evidence>
<keyword evidence="4" id="KW-0548">Nucleotidyltransferase</keyword>
<evidence type="ECO:0000256" key="2">
    <source>
        <dbReference type="ARBA" id="ARBA00022670"/>
    </source>
</evidence>
<accession>A0A6P5N7Q3</accession>
<evidence type="ECO:0000256" key="1">
    <source>
        <dbReference type="ARBA" id="ARBA00012493"/>
    </source>
</evidence>
<evidence type="ECO:0000313" key="13">
    <source>
        <dbReference type="Proteomes" id="UP000515211"/>
    </source>
</evidence>
<dbReference type="CDD" id="cd01647">
    <property type="entry name" value="RT_LTR"/>
    <property type="match status" value="2"/>
</dbReference>
<dbReference type="FunFam" id="3.10.10.10:FF:000007">
    <property type="entry name" value="Retrovirus-related Pol polyprotein from transposon 17.6-like Protein"/>
    <property type="match status" value="1"/>
</dbReference>
<proteinExistence type="predicted"/>
<dbReference type="PROSITE" id="PS50158">
    <property type="entry name" value="ZF_CCHC"/>
    <property type="match status" value="1"/>
</dbReference>
<feature type="domain" description="CCHC-type" evidence="11">
    <location>
        <begin position="421"/>
        <end position="436"/>
    </location>
</feature>
<evidence type="ECO:0000256" key="7">
    <source>
        <dbReference type="ARBA" id="ARBA00022801"/>
    </source>
</evidence>
<keyword evidence="3" id="KW-0808">Transferase</keyword>
<dbReference type="Gene3D" id="3.10.10.10">
    <property type="entry name" value="HIV Type 1 Reverse Transcriptase, subunit A, domain 1"/>
    <property type="match status" value="2"/>
</dbReference>
<reference evidence="13" key="1">
    <citation type="journal article" date="2016" name="Nat. Genet.">
        <title>The genome sequences of Arachis duranensis and Arachis ipaensis, the diploid ancestors of cultivated peanut.</title>
        <authorList>
            <person name="Bertioli D.J."/>
            <person name="Cannon S.B."/>
            <person name="Froenicke L."/>
            <person name="Huang G."/>
            <person name="Farmer A.D."/>
            <person name="Cannon E.K."/>
            <person name="Liu X."/>
            <person name="Gao D."/>
            <person name="Clevenger J."/>
            <person name="Dash S."/>
            <person name="Ren L."/>
            <person name="Moretzsohn M.C."/>
            <person name="Shirasawa K."/>
            <person name="Huang W."/>
            <person name="Vidigal B."/>
            <person name="Abernathy B."/>
            <person name="Chu Y."/>
            <person name="Niederhuth C.E."/>
            <person name="Umale P."/>
            <person name="Araujo A.C."/>
            <person name="Kozik A."/>
            <person name="Kim K.D."/>
            <person name="Burow M.D."/>
            <person name="Varshney R.K."/>
            <person name="Wang X."/>
            <person name="Zhang X."/>
            <person name="Barkley N."/>
            <person name="Guimaraes P.M."/>
            <person name="Isobe S."/>
            <person name="Guo B."/>
            <person name="Liao B."/>
            <person name="Stalker H.T."/>
            <person name="Schmitz R.J."/>
            <person name="Scheffler B.E."/>
            <person name="Leal-Bertioli S.C."/>
            <person name="Xun X."/>
            <person name="Jackson S.A."/>
            <person name="Michelmore R."/>
            <person name="Ozias-Akins P."/>
        </authorList>
    </citation>
    <scope>NUCLEOTIDE SEQUENCE [LARGE SCALE GENOMIC DNA]</scope>
    <source>
        <strain evidence="13">cv. V14167</strain>
    </source>
</reference>
<dbReference type="InterPro" id="IPR000477">
    <property type="entry name" value="RT_dom"/>
</dbReference>
<dbReference type="FunFam" id="3.30.70.270:FF:000020">
    <property type="entry name" value="Transposon Tf2-6 polyprotein-like Protein"/>
    <property type="match status" value="1"/>
</dbReference>
<dbReference type="SMART" id="SM00343">
    <property type="entry name" value="ZnF_C2HC"/>
    <property type="match status" value="1"/>
</dbReference>
<feature type="region of interest" description="Disordered" evidence="10">
    <location>
        <begin position="366"/>
        <end position="396"/>
    </location>
</feature>
<evidence type="ECO:0000256" key="9">
    <source>
        <dbReference type="PROSITE-ProRule" id="PRU00047"/>
    </source>
</evidence>
<dbReference type="Pfam" id="PF00098">
    <property type="entry name" value="zf-CCHC"/>
    <property type="match status" value="1"/>
</dbReference>
<dbReference type="PANTHER" id="PTHR37984:SF5">
    <property type="entry name" value="PROTEIN NYNRIN-LIKE"/>
    <property type="match status" value="1"/>
</dbReference>
<dbReference type="EC" id="2.7.7.49" evidence="1"/>
<keyword evidence="9" id="KW-0862">Zinc</keyword>
<dbReference type="Gene3D" id="4.10.60.10">
    <property type="entry name" value="Zinc finger, CCHC-type"/>
    <property type="match status" value="1"/>
</dbReference>
<dbReference type="InterPro" id="IPR043128">
    <property type="entry name" value="Rev_trsase/Diguanyl_cyclase"/>
</dbReference>
<dbReference type="SUPFAM" id="SSF57756">
    <property type="entry name" value="Retrovirus zinc finger-like domains"/>
    <property type="match status" value="1"/>
</dbReference>
<feature type="compositionally biased region" description="Basic residues" evidence="10">
    <location>
        <begin position="95"/>
        <end position="105"/>
    </location>
</feature>
<dbReference type="AlphaFoldDB" id="A0A6P5N7Q3"/>
<gene>
    <name evidence="14" type="primary">LOC110278623</name>
</gene>